<dbReference type="InterPro" id="IPR029058">
    <property type="entry name" value="AB_hydrolase_fold"/>
</dbReference>
<reference evidence="4 5" key="1">
    <citation type="submission" date="2023-08" db="EMBL/GenBank/DDBJ databases">
        <title>Whole-genome sequencing of halo(alkali)philic microorganisms from hypersaline lakes.</title>
        <authorList>
            <person name="Sorokin D.Y."/>
            <person name="Abbas B."/>
            <person name="Merkel A.Y."/>
        </authorList>
    </citation>
    <scope>NUCLEOTIDE SEQUENCE [LARGE SCALE GENOMIC DNA]</scope>
    <source>
        <strain evidence="4 5">AB-CW4</strain>
    </source>
</reference>
<dbReference type="GO" id="GO:0016787">
    <property type="term" value="F:hydrolase activity"/>
    <property type="evidence" value="ECO:0007669"/>
    <property type="project" value="UniProtKB-KW"/>
</dbReference>
<comment type="similarity">
    <text evidence="1">Belongs to the peptidase S33 family.</text>
</comment>
<dbReference type="SUPFAM" id="SSF53474">
    <property type="entry name" value="alpha/beta-Hydrolases"/>
    <property type="match status" value="1"/>
</dbReference>
<evidence type="ECO:0000256" key="1">
    <source>
        <dbReference type="ARBA" id="ARBA00010088"/>
    </source>
</evidence>
<keyword evidence="5" id="KW-1185">Reference proteome</keyword>
<gene>
    <name evidence="4" type="ORF">RBH19_07675</name>
</gene>
<dbReference type="PANTHER" id="PTHR43798:SF27">
    <property type="entry name" value="HYDROLASE ALPHA_BETA HYDROLASE FOLD FAMILY"/>
    <property type="match status" value="1"/>
</dbReference>
<dbReference type="Proteomes" id="UP001239019">
    <property type="component" value="Unassembled WGS sequence"/>
</dbReference>
<sequence length="476" mass="52325">MLIRELLFAVAAATGTDSLSFEPCELRGSGRGSGVSAECFTVSVAEDWSRPQGNQITLRAARIPATQGDSERPPLLMIAGGPGQSALSSFVPHLRALRPIRQQHDIILVDQRGTGDSNPLVCPDAGMDSISVDEAAEHARDCLDRIGVDPRHYGTASAVRDLEVVREALGLSEWHVYGVSYGSRVALEYLRGSEAQVSSLTLDGVVPAEEILGPMLAPFAQRAVDRMLARCRDDERCRSAFPDLEGSLDRVMRRLGERDRPVRIRHPRTHEPTEVRLDRDRFAQMLRFAAYQPEMLALMPLKIHRAAEEGDWQPLAAQWLTLGESLDQTIATGMHYAVICSEDIPFLDEKDRIAQGNGFLGIDPLDLLIRICADWPVAEVGDQRWEPVRSDVPALLLSGELDPVTPPEWGEQVASQLSNSRHLVLRGKGHNVVHLGCVPFLMRDLLAGGEPGELDATCLDDMRPMPFFLDFSGPAA</sequence>
<name>A0ABU0W7K5_9GAMM</name>
<comment type="caution">
    <text evidence="4">The sequence shown here is derived from an EMBL/GenBank/DDBJ whole genome shotgun (WGS) entry which is preliminary data.</text>
</comment>
<feature type="domain" description="AB hydrolase-1" evidence="3">
    <location>
        <begin position="73"/>
        <end position="433"/>
    </location>
</feature>
<dbReference type="InterPro" id="IPR002410">
    <property type="entry name" value="Peptidase_S33"/>
</dbReference>
<evidence type="ECO:0000313" key="5">
    <source>
        <dbReference type="Proteomes" id="UP001239019"/>
    </source>
</evidence>
<evidence type="ECO:0000259" key="3">
    <source>
        <dbReference type="Pfam" id="PF00561"/>
    </source>
</evidence>
<evidence type="ECO:0000313" key="4">
    <source>
        <dbReference type="EMBL" id="MDQ2069748.1"/>
    </source>
</evidence>
<protein>
    <submittedName>
        <fullName evidence="4">Alpha/beta hydrolase</fullName>
    </submittedName>
</protein>
<accession>A0ABU0W7K5</accession>
<dbReference type="Pfam" id="PF00561">
    <property type="entry name" value="Abhydrolase_1"/>
    <property type="match status" value="1"/>
</dbReference>
<organism evidence="4 5">
    <name type="scientific">Natronospira bacteriovora</name>
    <dbReference type="NCBI Taxonomy" id="3069753"/>
    <lineage>
        <taxon>Bacteria</taxon>
        <taxon>Pseudomonadati</taxon>
        <taxon>Pseudomonadota</taxon>
        <taxon>Gammaproteobacteria</taxon>
        <taxon>Natronospirales</taxon>
        <taxon>Natronospiraceae</taxon>
        <taxon>Natronospira</taxon>
    </lineage>
</organism>
<dbReference type="Gene3D" id="3.40.50.1820">
    <property type="entry name" value="alpha/beta hydrolase"/>
    <property type="match status" value="1"/>
</dbReference>
<dbReference type="PRINTS" id="PR00793">
    <property type="entry name" value="PROAMNOPTASE"/>
</dbReference>
<dbReference type="RefSeq" id="WP_306728247.1">
    <property type="nucleotide sequence ID" value="NZ_JAVDDT010000004.1"/>
</dbReference>
<dbReference type="InterPro" id="IPR000073">
    <property type="entry name" value="AB_hydrolase_1"/>
</dbReference>
<dbReference type="PANTHER" id="PTHR43798">
    <property type="entry name" value="MONOACYLGLYCEROL LIPASE"/>
    <property type="match status" value="1"/>
</dbReference>
<dbReference type="EMBL" id="JAVDDT010000004">
    <property type="protein sequence ID" value="MDQ2069748.1"/>
    <property type="molecule type" value="Genomic_DNA"/>
</dbReference>
<evidence type="ECO:0000256" key="2">
    <source>
        <dbReference type="ARBA" id="ARBA00022801"/>
    </source>
</evidence>
<keyword evidence="2 4" id="KW-0378">Hydrolase</keyword>
<dbReference type="InterPro" id="IPR050266">
    <property type="entry name" value="AB_hydrolase_sf"/>
</dbReference>
<proteinExistence type="inferred from homology"/>